<dbReference type="InterPro" id="IPR036397">
    <property type="entry name" value="RNaseH_sf"/>
</dbReference>
<reference evidence="2" key="1">
    <citation type="submission" date="2022-11" db="UniProtKB">
        <authorList>
            <consortium name="WormBaseParasite"/>
        </authorList>
    </citation>
    <scope>IDENTIFICATION</scope>
</reference>
<accession>A0A914E5F5</accession>
<evidence type="ECO:0000313" key="1">
    <source>
        <dbReference type="Proteomes" id="UP000887540"/>
    </source>
</evidence>
<dbReference type="PANTHER" id="PTHR47326">
    <property type="entry name" value="TRANSPOSABLE ELEMENT TC3 TRANSPOSASE-LIKE PROTEIN"/>
    <property type="match status" value="1"/>
</dbReference>
<protein>
    <submittedName>
        <fullName evidence="2">Transposase</fullName>
    </submittedName>
</protein>
<sequence>MCIHFFEPREALDHARYISLLDELIMPAYEERYSDGNFVFQQDNAPPHKDKRTQCYLLEHALFIPKEDWPGYSPDINPCDYRLWAWMKQKVYEGGMPQSLNVLKARITEVWDALDAETIRKWLRELRPRLQKVVDEDGKLMQQYFNKV</sequence>
<dbReference type="WBParaSite" id="ACRNAN_scaffold5601.g27320.t1">
    <property type="protein sequence ID" value="ACRNAN_scaffold5601.g27320.t1"/>
    <property type="gene ID" value="ACRNAN_scaffold5601.g27320"/>
</dbReference>
<dbReference type="AlphaFoldDB" id="A0A914E5F5"/>
<dbReference type="Gene3D" id="3.30.420.10">
    <property type="entry name" value="Ribonuclease H-like superfamily/Ribonuclease H"/>
    <property type="match status" value="1"/>
</dbReference>
<organism evidence="1 2">
    <name type="scientific">Acrobeloides nanus</name>
    <dbReference type="NCBI Taxonomy" id="290746"/>
    <lineage>
        <taxon>Eukaryota</taxon>
        <taxon>Metazoa</taxon>
        <taxon>Ecdysozoa</taxon>
        <taxon>Nematoda</taxon>
        <taxon>Chromadorea</taxon>
        <taxon>Rhabditida</taxon>
        <taxon>Tylenchina</taxon>
        <taxon>Cephalobomorpha</taxon>
        <taxon>Cephaloboidea</taxon>
        <taxon>Cephalobidae</taxon>
        <taxon>Acrobeloides</taxon>
    </lineage>
</organism>
<dbReference type="GO" id="GO:0003676">
    <property type="term" value="F:nucleic acid binding"/>
    <property type="evidence" value="ECO:0007669"/>
    <property type="project" value="InterPro"/>
</dbReference>
<name>A0A914E5F5_9BILA</name>
<dbReference type="Proteomes" id="UP000887540">
    <property type="component" value="Unplaced"/>
</dbReference>
<dbReference type="PANTHER" id="PTHR47326:SF1">
    <property type="entry name" value="HTH PSQ-TYPE DOMAIN-CONTAINING PROTEIN"/>
    <property type="match status" value="1"/>
</dbReference>
<evidence type="ECO:0000313" key="2">
    <source>
        <dbReference type="WBParaSite" id="ACRNAN_scaffold5601.g27320.t1"/>
    </source>
</evidence>
<keyword evidence="1" id="KW-1185">Reference proteome</keyword>
<proteinExistence type="predicted"/>